<dbReference type="Pfam" id="PF00583">
    <property type="entry name" value="Acetyltransf_1"/>
    <property type="match status" value="1"/>
</dbReference>
<keyword evidence="3" id="KW-1185">Reference proteome</keyword>
<dbReference type="InterPro" id="IPR016181">
    <property type="entry name" value="Acyl_CoA_acyltransferase"/>
</dbReference>
<dbReference type="CDD" id="cd04301">
    <property type="entry name" value="NAT_SF"/>
    <property type="match status" value="1"/>
</dbReference>
<protein>
    <recommendedName>
        <fullName evidence="1">N-acetyltransferase domain-containing protein</fullName>
    </recommendedName>
</protein>
<organism evidence="2 3">
    <name type="scientific">Penicilliopsis zonata CBS 506.65</name>
    <dbReference type="NCBI Taxonomy" id="1073090"/>
    <lineage>
        <taxon>Eukaryota</taxon>
        <taxon>Fungi</taxon>
        <taxon>Dikarya</taxon>
        <taxon>Ascomycota</taxon>
        <taxon>Pezizomycotina</taxon>
        <taxon>Eurotiomycetes</taxon>
        <taxon>Eurotiomycetidae</taxon>
        <taxon>Eurotiales</taxon>
        <taxon>Aspergillaceae</taxon>
        <taxon>Penicilliopsis</taxon>
    </lineage>
</organism>
<dbReference type="PROSITE" id="PS51186">
    <property type="entry name" value="GNAT"/>
    <property type="match status" value="1"/>
</dbReference>
<name>A0A1L9SUZ2_9EURO</name>
<reference evidence="3" key="1">
    <citation type="journal article" date="2017" name="Genome Biol.">
        <title>Comparative genomics reveals high biological diversity and specific adaptations in the industrially and medically important fungal genus Aspergillus.</title>
        <authorList>
            <person name="de Vries R.P."/>
            <person name="Riley R."/>
            <person name="Wiebenga A."/>
            <person name="Aguilar-Osorio G."/>
            <person name="Amillis S."/>
            <person name="Uchima C.A."/>
            <person name="Anderluh G."/>
            <person name="Asadollahi M."/>
            <person name="Askin M."/>
            <person name="Barry K."/>
            <person name="Battaglia E."/>
            <person name="Bayram O."/>
            <person name="Benocci T."/>
            <person name="Braus-Stromeyer S.A."/>
            <person name="Caldana C."/>
            <person name="Canovas D."/>
            <person name="Cerqueira G.C."/>
            <person name="Chen F."/>
            <person name="Chen W."/>
            <person name="Choi C."/>
            <person name="Clum A."/>
            <person name="Dos Santos R.A."/>
            <person name="Damasio A.R."/>
            <person name="Diallinas G."/>
            <person name="Emri T."/>
            <person name="Fekete E."/>
            <person name="Flipphi M."/>
            <person name="Freyberg S."/>
            <person name="Gallo A."/>
            <person name="Gournas C."/>
            <person name="Habgood R."/>
            <person name="Hainaut M."/>
            <person name="Harispe M.L."/>
            <person name="Henrissat B."/>
            <person name="Hilden K.S."/>
            <person name="Hope R."/>
            <person name="Hossain A."/>
            <person name="Karabika E."/>
            <person name="Karaffa L."/>
            <person name="Karanyi Z."/>
            <person name="Krasevec N."/>
            <person name="Kuo A."/>
            <person name="Kusch H."/>
            <person name="LaButti K."/>
            <person name="Lagendijk E.L."/>
            <person name="Lapidus A."/>
            <person name="Levasseur A."/>
            <person name="Lindquist E."/>
            <person name="Lipzen A."/>
            <person name="Logrieco A.F."/>
            <person name="MacCabe A."/>
            <person name="Maekelae M.R."/>
            <person name="Malavazi I."/>
            <person name="Melin P."/>
            <person name="Meyer V."/>
            <person name="Mielnichuk N."/>
            <person name="Miskei M."/>
            <person name="Molnar A.P."/>
            <person name="Mule G."/>
            <person name="Ngan C.Y."/>
            <person name="Orejas M."/>
            <person name="Orosz E."/>
            <person name="Ouedraogo J.P."/>
            <person name="Overkamp K.M."/>
            <person name="Park H.-S."/>
            <person name="Perrone G."/>
            <person name="Piumi F."/>
            <person name="Punt P.J."/>
            <person name="Ram A.F."/>
            <person name="Ramon A."/>
            <person name="Rauscher S."/>
            <person name="Record E."/>
            <person name="Riano-Pachon D.M."/>
            <person name="Robert V."/>
            <person name="Roehrig J."/>
            <person name="Ruller R."/>
            <person name="Salamov A."/>
            <person name="Salih N.S."/>
            <person name="Samson R.A."/>
            <person name="Sandor E."/>
            <person name="Sanguinetti M."/>
            <person name="Schuetze T."/>
            <person name="Sepcic K."/>
            <person name="Shelest E."/>
            <person name="Sherlock G."/>
            <person name="Sophianopoulou V."/>
            <person name="Squina F.M."/>
            <person name="Sun H."/>
            <person name="Susca A."/>
            <person name="Todd R.B."/>
            <person name="Tsang A."/>
            <person name="Unkles S.E."/>
            <person name="van de Wiele N."/>
            <person name="van Rossen-Uffink D."/>
            <person name="Oliveira J.V."/>
            <person name="Vesth T.C."/>
            <person name="Visser J."/>
            <person name="Yu J.-H."/>
            <person name="Zhou M."/>
            <person name="Andersen M.R."/>
            <person name="Archer D.B."/>
            <person name="Baker S.E."/>
            <person name="Benoit I."/>
            <person name="Brakhage A.A."/>
            <person name="Braus G.H."/>
            <person name="Fischer R."/>
            <person name="Frisvad J.C."/>
            <person name="Goldman G.H."/>
            <person name="Houbraken J."/>
            <person name="Oakley B."/>
            <person name="Pocsi I."/>
            <person name="Scazzocchio C."/>
            <person name="Seiboth B."/>
            <person name="vanKuyk P.A."/>
            <person name="Wortman J."/>
            <person name="Dyer P.S."/>
            <person name="Grigoriev I.V."/>
        </authorList>
    </citation>
    <scope>NUCLEOTIDE SEQUENCE [LARGE SCALE GENOMIC DNA]</scope>
    <source>
        <strain evidence="3">CBS 506.65</strain>
    </source>
</reference>
<dbReference type="SUPFAM" id="SSF55729">
    <property type="entry name" value="Acyl-CoA N-acyltransferases (Nat)"/>
    <property type="match status" value="1"/>
</dbReference>
<feature type="domain" description="N-acetyltransferase" evidence="1">
    <location>
        <begin position="1"/>
        <end position="201"/>
    </location>
</feature>
<evidence type="ECO:0000259" key="1">
    <source>
        <dbReference type="PROSITE" id="PS51186"/>
    </source>
</evidence>
<evidence type="ECO:0000313" key="2">
    <source>
        <dbReference type="EMBL" id="OJJ51042.1"/>
    </source>
</evidence>
<dbReference type="AlphaFoldDB" id="A0A1L9SUZ2"/>
<dbReference type="STRING" id="1073090.A0A1L9SUZ2"/>
<dbReference type="PANTHER" id="PTHR42791">
    <property type="entry name" value="GNAT FAMILY ACETYLTRANSFERASE"/>
    <property type="match status" value="1"/>
</dbReference>
<gene>
    <name evidence="2" type="ORF">ASPZODRAFT_138164</name>
</gene>
<dbReference type="GeneID" id="34610889"/>
<dbReference type="PANTHER" id="PTHR42791:SF1">
    <property type="entry name" value="N-ACETYLTRANSFERASE DOMAIN-CONTAINING PROTEIN"/>
    <property type="match status" value="1"/>
</dbReference>
<proteinExistence type="predicted"/>
<dbReference type="GO" id="GO:0016747">
    <property type="term" value="F:acyltransferase activity, transferring groups other than amino-acyl groups"/>
    <property type="evidence" value="ECO:0007669"/>
    <property type="project" value="InterPro"/>
</dbReference>
<dbReference type="InterPro" id="IPR052523">
    <property type="entry name" value="Trichothecene_AcTrans"/>
</dbReference>
<dbReference type="Gene3D" id="3.40.630.30">
    <property type="match status" value="1"/>
</dbReference>
<dbReference type="VEuPathDB" id="FungiDB:ASPZODRAFT_138164"/>
<evidence type="ECO:0000313" key="3">
    <source>
        <dbReference type="Proteomes" id="UP000184188"/>
    </source>
</evidence>
<dbReference type="EMBL" id="KV878336">
    <property type="protein sequence ID" value="OJJ51042.1"/>
    <property type="molecule type" value="Genomic_DNA"/>
</dbReference>
<dbReference type="OrthoDB" id="2115692at2759"/>
<sequence length="201" mass="21844">MITPAEPSDTPTLARIQSAAFESDLLGQLMFGPSSAEGDAFAAAEIQDAIHSDRSTRIMKAVVDGEVAGYAHWHVYTGAMAPLKKEKTPPACSPFPGIFLSFFGQMADKRVEHGVGTNQAVLQVLAVSPEHQRKGVGAALLREGLDHADQHGLTAWLEATEAGYPLYRRFGFKDVDEIAVDFTRFGHEGSNRTVCMLRDKQ</sequence>
<dbReference type="Proteomes" id="UP000184188">
    <property type="component" value="Unassembled WGS sequence"/>
</dbReference>
<dbReference type="RefSeq" id="XP_022585552.1">
    <property type="nucleotide sequence ID" value="XM_022724424.1"/>
</dbReference>
<dbReference type="InterPro" id="IPR000182">
    <property type="entry name" value="GNAT_dom"/>
</dbReference>
<accession>A0A1L9SUZ2</accession>